<dbReference type="EMBL" id="JAUEPU010000037">
    <property type="protein sequence ID" value="KAK0489724.1"/>
    <property type="molecule type" value="Genomic_DNA"/>
</dbReference>
<dbReference type="AlphaFoldDB" id="A0AA39PTE2"/>
<dbReference type="EMBL" id="JAUEPU010000034">
    <property type="protein sequence ID" value="KAK0490066.1"/>
    <property type="molecule type" value="Genomic_DNA"/>
</dbReference>
<evidence type="ECO:0000313" key="3">
    <source>
        <dbReference type="Proteomes" id="UP001175228"/>
    </source>
</evidence>
<keyword evidence="3" id="KW-1185">Reference proteome</keyword>
<reference evidence="2" key="1">
    <citation type="submission" date="2023-06" db="EMBL/GenBank/DDBJ databases">
        <authorList>
            <consortium name="Lawrence Berkeley National Laboratory"/>
            <person name="Ahrendt S."/>
            <person name="Sahu N."/>
            <person name="Indic B."/>
            <person name="Wong-Bajracharya J."/>
            <person name="Merenyi Z."/>
            <person name="Ke H.-M."/>
            <person name="Monk M."/>
            <person name="Kocsube S."/>
            <person name="Drula E."/>
            <person name="Lipzen A."/>
            <person name="Balint B."/>
            <person name="Henrissat B."/>
            <person name="Andreopoulos B."/>
            <person name="Martin F.M."/>
            <person name="Harder C.B."/>
            <person name="Rigling D."/>
            <person name="Ford K.L."/>
            <person name="Foster G.D."/>
            <person name="Pangilinan J."/>
            <person name="Papanicolaou A."/>
            <person name="Barry K."/>
            <person name="LaButti K."/>
            <person name="Viragh M."/>
            <person name="Koriabine M."/>
            <person name="Yan M."/>
            <person name="Riley R."/>
            <person name="Champramary S."/>
            <person name="Plett K.L."/>
            <person name="Tsai I.J."/>
            <person name="Slot J."/>
            <person name="Sipos G."/>
            <person name="Plett J."/>
            <person name="Nagy L.G."/>
            <person name="Grigoriev I.V."/>
        </authorList>
    </citation>
    <scope>NUCLEOTIDE SEQUENCE</scope>
    <source>
        <strain evidence="2">HWK02</strain>
    </source>
</reference>
<name>A0AA39PTE2_9AGAR</name>
<evidence type="ECO:0000313" key="1">
    <source>
        <dbReference type="EMBL" id="KAK0489724.1"/>
    </source>
</evidence>
<accession>A0AA39PTE2</accession>
<proteinExistence type="predicted"/>
<organism evidence="2 3">
    <name type="scientific">Armillaria luteobubalina</name>
    <dbReference type="NCBI Taxonomy" id="153913"/>
    <lineage>
        <taxon>Eukaryota</taxon>
        <taxon>Fungi</taxon>
        <taxon>Dikarya</taxon>
        <taxon>Basidiomycota</taxon>
        <taxon>Agaricomycotina</taxon>
        <taxon>Agaricomycetes</taxon>
        <taxon>Agaricomycetidae</taxon>
        <taxon>Agaricales</taxon>
        <taxon>Marasmiineae</taxon>
        <taxon>Physalacriaceae</taxon>
        <taxon>Armillaria</taxon>
    </lineage>
</organism>
<protein>
    <submittedName>
        <fullName evidence="2">Uncharacterized protein</fullName>
    </submittedName>
</protein>
<dbReference type="Proteomes" id="UP001175228">
    <property type="component" value="Unassembled WGS sequence"/>
</dbReference>
<sequence>MGRNSLQVYISVTFLVSVLEQYSYQSQSSISRQIRGDPSSPYNPSDVRKLAPSPNVVTVYHEGCDQDVRLIDALRQPVLAAHPPSQLLTVVQKVSSISSFLYLLSYPSTTFMMCRRRHVRNIYVRCGHAYNLPEEIIQCEQSKCKFSLFHSAHCKPPVCLRTCWQYLRYPEQYSPYISSYCPFCDQERNTNDVDQQQLVLSQS</sequence>
<comment type="caution">
    <text evidence="2">The sequence shown here is derived from an EMBL/GenBank/DDBJ whole genome shotgun (WGS) entry which is preliminary data.</text>
</comment>
<evidence type="ECO:0000313" key="2">
    <source>
        <dbReference type="EMBL" id="KAK0490066.1"/>
    </source>
</evidence>
<gene>
    <name evidence="2" type="ORF">EDD18DRAFT_548996</name>
    <name evidence="1" type="ORF">EDD18DRAFT_577221</name>
</gene>